<name>A0AAN7V6S3_9COLE</name>
<evidence type="ECO:0000313" key="2">
    <source>
        <dbReference type="EMBL" id="KAK5637864.1"/>
    </source>
</evidence>
<dbReference type="Proteomes" id="UP001329430">
    <property type="component" value="Unassembled WGS sequence"/>
</dbReference>
<keyword evidence="3" id="KW-1185">Reference proteome</keyword>
<feature type="domain" description="Double jelly roll-like" evidence="1">
    <location>
        <begin position="78"/>
        <end position="402"/>
    </location>
</feature>
<evidence type="ECO:0000313" key="3">
    <source>
        <dbReference type="Proteomes" id="UP001329430"/>
    </source>
</evidence>
<dbReference type="AlphaFoldDB" id="A0AAN7V6S3"/>
<proteinExistence type="predicted"/>
<sequence length="414" mass="47738">MTAIDQSLNIFQNAHFDETIIKSDIHTYLPYGSFNYGLSDEIRILIQSQDLITATYDSFLYIEGKIQRKNEDAGKSCALTNNFPAFLFEEIRYELGGQKVDVCRNPGITSALKGYISYTSSESKGLHHCGWAPNNNDDEPLQVEYIKKAGDLEKYFAVCIPLKHIFGSMEDYRQVIVNMRQELILIRSRSDADCYAGQADASITLNKIQWKVPHVTLSDSAKLALFERINKNTAITIPFRQWELYELPALKQAQSDVWQIKTSTQLEKPRWAIVAFQRGAKFSKEAKAAHFHNVKIRNLKLHLNSESYPYEAMQLDFNANKYITAYQNYINFRREYYAKEEQDALFDYWQFKTCPIFVMDCSKQNETLKYSTVDVKLEMETVEAAFEPGIVAYCLILHDALVQYNPLTGEVKKL</sequence>
<organism evidence="2 3">
    <name type="scientific">Pyrocoelia pectoralis</name>
    <dbReference type="NCBI Taxonomy" id="417401"/>
    <lineage>
        <taxon>Eukaryota</taxon>
        <taxon>Metazoa</taxon>
        <taxon>Ecdysozoa</taxon>
        <taxon>Arthropoda</taxon>
        <taxon>Hexapoda</taxon>
        <taxon>Insecta</taxon>
        <taxon>Pterygota</taxon>
        <taxon>Neoptera</taxon>
        <taxon>Endopterygota</taxon>
        <taxon>Coleoptera</taxon>
        <taxon>Polyphaga</taxon>
        <taxon>Elateriformia</taxon>
        <taxon>Elateroidea</taxon>
        <taxon>Lampyridae</taxon>
        <taxon>Lampyrinae</taxon>
        <taxon>Pyrocoelia</taxon>
    </lineage>
</organism>
<evidence type="ECO:0000259" key="1">
    <source>
        <dbReference type="Pfam" id="PF21738"/>
    </source>
</evidence>
<protein>
    <recommendedName>
        <fullName evidence="1">Double jelly roll-like domain-containing protein</fullName>
    </recommendedName>
</protein>
<dbReference type="Pfam" id="PF21738">
    <property type="entry name" value="DJR-like_dom"/>
    <property type="match status" value="1"/>
</dbReference>
<dbReference type="InterPro" id="IPR049512">
    <property type="entry name" value="DJR-like_dom"/>
</dbReference>
<reference evidence="2 3" key="1">
    <citation type="journal article" date="2024" name="Insects">
        <title>An Improved Chromosome-Level Genome Assembly of the Firefly Pyrocoelia pectoralis.</title>
        <authorList>
            <person name="Fu X."/>
            <person name="Meyer-Rochow V.B."/>
            <person name="Ballantyne L."/>
            <person name="Zhu X."/>
        </authorList>
    </citation>
    <scope>NUCLEOTIDE SEQUENCE [LARGE SCALE GENOMIC DNA]</scope>
    <source>
        <strain evidence="2">XCY_ONT2</strain>
    </source>
</reference>
<gene>
    <name evidence="2" type="ORF">RI129_000147</name>
</gene>
<dbReference type="EMBL" id="JAVRBK010000032">
    <property type="protein sequence ID" value="KAK5637864.1"/>
    <property type="molecule type" value="Genomic_DNA"/>
</dbReference>
<comment type="caution">
    <text evidence="2">The sequence shown here is derived from an EMBL/GenBank/DDBJ whole genome shotgun (WGS) entry which is preliminary data.</text>
</comment>
<dbReference type="PANTHER" id="PTHR36159:SF1">
    <property type="entry name" value="RETROVIRUS-RELATED POL POLYPROTEIN FROM TRANSPOSON 412-LIKE PROTEIN"/>
    <property type="match status" value="1"/>
</dbReference>
<accession>A0AAN7V6S3</accession>
<dbReference type="PANTHER" id="PTHR36159">
    <property type="entry name" value="PROTEIN CBG23766"/>
    <property type="match status" value="1"/>
</dbReference>